<evidence type="ECO:0000313" key="1">
    <source>
        <dbReference type="EMBL" id="GGB34181.1"/>
    </source>
</evidence>
<proteinExistence type="predicted"/>
<name>A0A9W5TVL8_9BACI</name>
<dbReference type="AlphaFoldDB" id="A0A9W5TVL8"/>
<gene>
    <name evidence="1" type="ORF">GCM10011409_09520</name>
</gene>
<reference evidence="1" key="2">
    <citation type="submission" date="2020-09" db="EMBL/GenBank/DDBJ databases">
        <authorList>
            <person name="Sun Q."/>
            <person name="Zhou Y."/>
        </authorList>
    </citation>
    <scope>NUCLEOTIDE SEQUENCE</scope>
    <source>
        <strain evidence="1">CGMCC 1.15454</strain>
    </source>
</reference>
<reference evidence="1" key="1">
    <citation type="journal article" date="2014" name="Int. J. Syst. Evol. Microbiol.">
        <title>Complete genome sequence of Corynebacterium casei LMG S-19264T (=DSM 44701T), isolated from a smear-ripened cheese.</title>
        <authorList>
            <consortium name="US DOE Joint Genome Institute (JGI-PGF)"/>
            <person name="Walter F."/>
            <person name="Albersmeier A."/>
            <person name="Kalinowski J."/>
            <person name="Ruckert C."/>
        </authorList>
    </citation>
    <scope>NUCLEOTIDE SEQUENCE</scope>
    <source>
        <strain evidence="1">CGMCC 1.15454</strain>
    </source>
</reference>
<dbReference type="EMBL" id="BMJD01000004">
    <property type="protein sequence ID" value="GGB34181.1"/>
    <property type="molecule type" value="Genomic_DNA"/>
</dbReference>
<sequence>MGLYQNREVSVEGYFQIRESNDALLEYIDRFILEIWFCRLFHGSIECLHINQKNGSFHP</sequence>
<comment type="caution">
    <text evidence="1">The sequence shown here is derived from an EMBL/GenBank/DDBJ whole genome shotgun (WGS) entry which is preliminary data.</text>
</comment>
<organism evidence="1 2">
    <name type="scientific">Lentibacillus populi</name>
    <dbReference type="NCBI Taxonomy" id="1827502"/>
    <lineage>
        <taxon>Bacteria</taxon>
        <taxon>Bacillati</taxon>
        <taxon>Bacillota</taxon>
        <taxon>Bacilli</taxon>
        <taxon>Bacillales</taxon>
        <taxon>Bacillaceae</taxon>
        <taxon>Lentibacillus</taxon>
    </lineage>
</organism>
<keyword evidence="2" id="KW-1185">Reference proteome</keyword>
<dbReference type="Proteomes" id="UP000621492">
    <property type="component" value="Unassembled WGS sequence"/>
</dbReference>
<protein>
    <submittedName>
        <fullName evidence="1">Uncharacterized protein</fullName>
    </submittedName>
</protein>
<evidence type="ECO:0000313" key="2">
    <source>
        <dbReference type="Proteomes" id="UP000621492"/>
    </source>
</evidence>
<accession>A0A9W5TVL8</accession>